<dbReference type="PANTHER" id="PTHR45339">
    <property type="entry name" value="HYBRID SIGNAL TRANSDUCTION HISTIDINE KINASE J"/>
    <property type="match status" value="1"/>
</dbReference>
<keyword evidence="2" id="KW-0902">Two-component regulatory system</keyword>
<feature type="domain" description="Response regulatory" evidence="4">
    <location>
        <begin position="6"/>
        <end position="123"/>
    </location>
</feature>
<dbReference type="Gene3D" id="3.40.50.2300">
    <property type="match status" value="1"/>
</dbReference>
<gene>
    <name evidence="5" type="ORF">DRF68_17515</name>
</gene>
<evidence type="ECO:0000256" key="2">
    <source>
        <dbReference type="ARBA" id="ARBA00023012"/>
    </source>
</evidence>
<dbReference type="PANTHER" id="PTHR45339:SF1">
    <property type="entry name" value="HYBRID SIGNAL TRANSDUCTION HISTIDINE KINASE J"/>
    <property type="match status" value="1"/>
</dbReference>
<protein>
    <submittedName>
        <fullName evidence="5">Response regulator</fullName>
    </submittedName>
</protein>
<evidence type="ECO:0000256" key="1">
    <source>
        <dbReference type="ARBA" id="ARBA00022553"/>
    </source>
</evidence>
<keyword evidence="6" id="KW-1185">Reference proteome</keyword>
<evidence type="ECO:0000259" key="4">
    <source>
        <dbReference type="PROSITE" id="PS50110"/>
    </source>
</evidence>
<evidence type="ECO:0000256" key="3">
    <source>
        <dbReference type="PROSITE-ProRule" id="PRU00169"/>
    </source>
</evidence>
<sequence length="123" mass="13770">MLMNKKILIVDDDPRNIFALKLTLKARGYHIESSTMAQEAIEVLNKDNHFDVVLMDMMMPEMDGYEAIKMIKNTPSISNIPVIAVTAQAMPEDRQKCLDAGAADYVSKPIDVDLLMNAIEKLS</sequence>
<dbReference type="InterPro" id="IPR011006">
    <property type="entry name" value="CheY-like_superfamily"/>
</dbReference>
<dbReference type="Pfam" id="PF00072">
    <property type="entry name" value="Response_reg"/>
    <property type="match status" value="1"/>
</dbReference>
<proteinExistence type="predicted"/>
<dbReference type="CDD" id="cd17546">
    <property type="entry name" value="REC_hyHK_CKI1_RcsC-like"/>
    <property type="match status" value="1"/>
</dbReference>
<dbReference type="Proteomes" id="UP000256924">
    <property type="component" value="Unassembled WGS sequence"/>
</dbReference>
<keyword evidence="1 3" id="KW-0597">Phosphoprotein</keyword>
<dbReference type="EMBL" id="QNVU01000047">
    <property type="protein sequence ID" value="REC42656.1"/>
    <property type="molecule type" value="Genomic_DNA"/>
</dbReference>
<reference evidence="5 6" key="1">
    <citation type="journal article" date="2004" name="Emerg. Infect. Dis.">
        <title>Amoebae-resisting bacteria isolated from human nasal swabs by amoebal coculture.</title>
        <authorList>
            <person name="Greub G."/>
            <person name="La Scola B."/>
            <person name="Raoult D."/>
        </authorList>
    </citation>
    <scope>NUCLEOTIDE SEQUENCE [LARGE SCALE GENOMIC DNA]</scope>
    <source>
        <strain evidence="5 6">CCUG 51329</strain>
    </source>
</reference>
<dbReference type="InterPro" id="IPR001789">
    <property type="entry name" value="Sig_transdc_resp-reg_receiver"/>
</dbReference>
<dbReference type="SUPFAM" id="SSF52172">
    <property type="entry name" value="CheY-like"/>
    <property type="match status" value="1"/>
</dbReference>
<dbReference type="PROSITE" id="PS50110">
    <property type="entry name" value="RESPONSE_REGULATORY"/>
    <property type="match status" value="1"/>
</dbReference>
<organism evidence="5 6">
    <name type="scientific">Candidatus Chryseobacterium massiliense</name>
    <dbReference type="NCBI Taxonomy" id="204089"/>
    <lineage>
        <taxon>Bacteria</taxon>
        <taxon>Pseudomonadati</taxon>
        <taxon>Bacteroidota</taxon>
        <taxon>Flavobacteriia</taxon>
        <taxon>Flavobacteriales</taxon>
        <taxon>Weeksellaceae</taxon>
        <taxon>Chryseobacterium group</taxon>
        <taxon>Chryseobacterium</taxon>
    </lineage>
</organism>
<evidence type="ECO:0000313" key="6">
    <source>
        <dbReference type="Proteomes" id="UP000256924"/>
    </source>
</evidence>
<feature type="modified residue" description="4-aspartylphosphate" evidence="3">
    <location>
        <position position="56"/>
    </location>
</feature>
<dbReference type="GO" id="GO:0000160">
    <property type="term" value="P:phosphorelay signal transduction system"/>
    <property type="evidence" value="ECO:0007669"/>
    <property type="project" value="UniProtKB-KW"/>
</dbReference>
<accession>A0A3D9ANT4</accession>
<comment type="caution">
    <text evidence="5">The sequence shown here is derived from an EMBL/GenBank/DDBJ whole genome shotgun (WGS) entry which is preliminary data.</text>
</comment>
<dbReference type="SMART" id="SM00448">
    <property type="entry name" value="REC"/>
    <property type="match status" value="1"/>
</dbReference>
<evidence type="ECO:0000313" key="5">
    <source>
        <dbReference type="EMBL" id="REC42656.1"/>
    </source>
</evidence>
<name>A0A3D9ANT4_9FLAO</name>
<dbReference type="AlphaFoldDB" id="A0A3D9ANT4"/>